<name>A0A2I2FAH5_ASPCN</name>
<sequence>MGGNTPGVFLTNWKYARHVDPSVTSYRGETTLRQKIDQHPERQQVEAEMEYCMAHDVCSLGVCMIEIITWESLLLAAEHPTVSKSFIAALKFLSL</sequence>
<dbReference type="Proteomes" id="UP000234585">
    <property type="component" value="Unassembled WGS sequence"/>
</dbReference>
<evidence type="ECO:0000313" key="1">
    <source>
        <dbReference type="EMBL" id="PLB37625.1"/>
    </source>
</evidence>
<dbReference type="OrthoDB" id="4185025at2759"/>
<dbReference type="GeneID" id="36519949"/>
<dbReference type="RefSeq" id="XP_024671637.1">
    <property type="nucleotide sequence ID" value="XM_024812789.1"/>
</dbReference>
<protein>
    <submittedName>
        <fullName evidence="1">Uncharacterized protein</fullName>
    </submittedName>
</protein>
<evidence type="ECO:0000313" key="2">
    <source>
        <dbReference type="Proteomes" id="UP000234585"/>
    </source>
</evidence>
<dbReference type="EMBL" id="KZ559141">
    <property type="protein sequence ID" value="PLB37625.1"/>
    <property type="molecule type" value="Genomic_DNA"/>
</dbReference>
<organism evidence="1 2">
    <name type="scientific">Aspergillus candidus</name>
    <dbReference type="NCBI Taxonomy" id="41067"/>
    <lineage>
        <taxon>Eukaryota</taxon>
        <taxon>Fungi</taxon>
        <taxon>Dikarya</taxon>
        <taxon>Ascomycota</taxon>
        <taxon>Pezizomycotina</taxon>
        <taxon>Eurotiomycetes</taxon>
        <taxon>Eurotiomycetidae</taxon>
        <taxon>Eurotiales</taxon>
        <taxon>Aspergillaceae</taxon>
        <taxon>Aspergillus</taxon>
        <taxon>Aspergillus subgen. Circumdati</taxon>
    </lineage>
</organism>
<gene>
    <name evidence="1" type="ORF">BDW47DRAFT_106542</name>
</gene>
<dbReference type="STRING" id="41067.A0A2I2FAH5"/>
<keyword evidence="2" id="KW-1185">Reference proteome</keyword>
<proteinExistence type="predicted"/>
<dbReference type="AlphaFoldDB" id="A0A2I2FAH5"/>
<accession>A0A2I2FAH5</accession>
<reference evidence="1 2" key="1">
    <citation type="submission" date="2017-12" db="EMBL/GenBank/DDBJ databases">
        <authorList>
            <consortium name="DOE Joint Genome Institute"/>
            <person name="Haridas S."/>
            <person name="Kjaerbolling I."/>
            <person name="Vesth T.C."/>
            <person name="Frisvad J.C."/>
            <person name="Nybo J.L."/>
            <person name="Theobald S."/>
            <person name="Kuo A."/>
            <person name="Bowyer P."/>
            <person name="Matsuda Y."/>
            <person name="Mondo S."/>
            <person name="Lyhne E.K."/>
            <person name="Kogle M.E."/>
            <person name="Clum A."/>
            <person name="Lipzen A."/>
            <person name="Salamov A."/>
            <person name="Ngan C.Y."/>
            <person name="Daum C."/>
            <person name="Chiniquy J."/>
            <person name="Barry K."/>
            <person name="LaButti K."/>
            <person name="Simmons B.A."/>
            <person name="Magnuson J.K."/>
            <person name="Mortensen U.H."/>
            <person name="Larsen T.O."/>
            <person name="Grigoriev I.V."/>
            <person name="Baker S.E."/>
            <person name="Andersen M.R."/>
            <person name="Nordberg H.P."/>
            <person name="Cantor M.N."/>
            <person name="Hua S.X."/>
        </authorList>
    </citation>
    <scope>NUCLEOTIDE SEQUENCE [LARGE SCALE GENOMIC DNA]</scope>
    <source>
        <strain evidence="1 2">CBS 102.13</strain>
    </source>
</reference>